<feature type="domain" description="GST N-terminal" evidence="1">
    <location>
        <begin position="3"/>
        <end position="82"/>
    </location>
</feature>
<name>A0A1Y6C0R6_9PROT</name>
<evidence type="ECO:0000313" key="2">
    <source>
        <dbReference type="EMBL" id="SMF30473.1"/>
    </source>
</evidence>
<evidence type="ECO:0000313" key="3">
    <source>
        <dbReference type="Proteomes" id="UP000192917"/>
    </source>
</evidence>
<dbReference type="InterPro" id="IPR004045">
    <property type="entry name" value="Glutathione_S-Trfase_N"/>
</dbReference>
<dbReference type="EMBL" id="FWZX01000010">
    <property type="protein sequence ID" value="SMF30473.1"/>
    <property type="molecule type" value="Genomic_DNA"/>
</dbReference>
<dbReference type="Pfam" id="PF13417">
    <property type="entry name" value="GST_N_3"/>
    <property type="match status" value="1"/>
</dbReference>
<gene>
    <name evidence="2" type="ORF">SAMN05428998_110112</name>
</gene>
<reference evidence="2 3" key="1">
    <citation type="submission" date="2017-04" db="EMBL/GenBank/DDBJ databases">
        <authorList>
            <person name="Afonso C.L."/>
            <person name="Miller P.J."/>
            <person name="Scott M.A."/>
            <person name="Spackman E."/>
            <person name="Goraichik I."/>
            <person name="Dimitrov K.M."/>
            <person name="Suarez D.L."/>
            <person name="Swayne D.E."/>
        </authorList>
    </citation>
    <scope>NUCLEOTIDE SEQUENCE [LARGE SCALE GENOMIC DNA]</scope>
    <source>
        <strain evidence="2 3">USBA 355</strain>
    </source>
</reference>
<dbReference type="AlphaFoldDB" id="A0A1Y6C0R6"/>
<dbReference type="PANTHER" id="PTHR44051:SF8">
    <property type="entry name" value="GLUTATHIONE S-TRANSFERASE GSTA"/>
    <property type="match status" value="1"/>
</dbReference>
<keyword evidence="2" id="KW-0808">Transferase</keyword>
<dbReference type="PROSITE" id="PS50404">
    <property type="entry name" value="GST_NTER"/>
    <property type="match status" value="1"/>
</dbReference>
<dbReference type="PANTHER" id="PTHR44051">
    <property type="entry name" value="GLUTATHIONE S-TRANSFERASE-RELATED"/>
    <property type="match status" value="1"/>
</dbReference>
<proteinExistence type="predicted"/>
<keyword evidence="3" id="KW-1185">Reference proteome</keyword>
<dbReference type="Proteomes" id="UP000192917">
    <property type="component" value="Unassembled WGS sequence"/>
</dbReference>
<organism evidence="2 3">
    <name type="scientific">Tistlia consotensis USBA 355</name>
    <dbReference type="NCBI Taxonomy" id="560819"/>
    <lineage>
        <taxon>Bacteria</taxon>
        <taxon>Pseudomonadati</taxon>
        <taxon>Pseudomonadota</taxon>
        <taxon>Alphaproteobacteria</taxon>
        <taxon>Rhodospirillales</taxon>
        <taxon>Rhodovibrionaceae</taxon>
        <taxon>Tistlia</taxon>
    </lineage>
</organism>
<dbReference type="GO" id="GO:0016740">
    <property type="term" value="F:transferase activity"/>
    <property type="evidence" value="ECO:0007669"/>
    <property type="project" value="UniProtKB-KW"/>
</dbReference>
<dbReference type="STRING" id="560819.SAMN05428998_110112"/>
<accession>A0A1Y6C0R6</accession>
<evidence type="ECO:0000259" key="1">
    <source>
        <dbReference type="PROSITE" id="PS50404"/>
    </source>
</evidence>
<dbReference type="RefSeq" id="WP_159460218.1">
    <property type="nucleotide sequence ID" value="NZ_FWZX01000010.1"/>
</dbReference>
<dbReference type="Gene3D" id="3.40.30.10">
    <property type="entry name" value="Glutaredoxin"/>
    <property type="match status" value="1"/>
</dbReference>
<dbReference type="SUPFAM" id="SSF52833">
    <property type="entry name" value="Thioredoxin-like"/>
    <property type="match status" value="1"/>
</dbReference>
<dbReference type="CDD" id="cd00570">
    <property type="entry name" value="GST_N_family"/>
    <property type="match status" value="1"/>
</dbReference>
<protein>
    <submittedName>
        <fullName evidence="2">Glutathione S-transferase</fullName>
    </submittedName>
</protein>
<sequence>MTGGYTLIGRNASPYTRRVAVTLRLLDQPFEQIKLAPSRDAEAVRAYNPAGRVPVLLLPDGERLTDSGFIIDYLLETHDLWGRLLAPRGPRRRRALQRLALVLTAQEKAAYAVRASRQRPPGSEASPFETALRSQARTAFGLLDESLADLPAPEGEAELSQDAIAAAIATSFARAADPLLLEGLSLPRLEALTARLEAMPAFLAQPLEAP</sequence>
<dbReference type="InterPro" id="IPR036249">
    <property type="entry name" value="Thioredoxin-like_sf"/>
</dbReference>
<dbReference type="Gene3D" id="1.20.1050.10">
    <property type="match status" value="1"/>
</dbReference>